<name>A0A0F9GFG5_9ZZZZ</name>
<proteinExistence type="predicted"/>
<reference evidence="2" key="1">
    <citation type="journal article" date="2015" name="Nature">
        <title>Complex archaea that bridge the gap between prokaryotes and eukaryotes.</title>
        <authorList>
            <person name="Spang A."/>
            <person name="Saw J.H."/>
            <person name="Jorgensen S.L."/>
            <person name="Zaremba-Niedzwiedzka K."/>
            <person name="Martijn J."/>
            <person name="Lind A.E."/>
            <person name="van Eijk R."/>
            <person name="Schleper C."/>
            <person name="Guy L."/>
            <person name="Ettema T.J."/>
        </authorList>
    </citation>
    <scope>NUCLEOTIDE SEQUENCE</scope>
</reference>
<keyword evidence="1" id="KW-0812">Transmembrane</keyword>
<dbReference type="AlphaFoldDB" id="A0A0F9GFG5"/>
<gene>
    <name evidence="2" type="ORF">LCGC14_1833750</name>
</gene>
<feature type="transmembrane region" description="Helical" evidence="1">
    <location>
        <begin position="7"/>
        <end position="27"/>
    </location>
</feature>
<evidence type="ECO:0000256" key="1">
    <source>
        <dbReference type="SAM" id="Phobius"/>
    </source>
</evidence>
<sequence>MRVIDNTLTILISIIILIVIGYGFGYIGESIMNINSDSITEAR</sequence>
<protein>
    <submittedName>
        <fullName evidence="2">Uncharacterized protein</fullName>
    </submittedName>
</protein>
<keyword evidence="1" id="KW-0472">Membrane</keyword>
<evidence type="ECO:0000313" key="2">
    <source>
        <dbReference type="EMBL" id="KKL97513.1"/>
    </source>
</evidence>
<keyword evidence="1" id="KW-1133">Transmembrane helix</keyword>
<comment type="caution">
    <text evidence="2">The sequence shown here is derived from an EMBL/GenBank/DDBJ whole genome shotgun (WGS) entry which is preliminary data.</text>
</comment>
<accession>A0A0F9GFG5</accession>
<dbReference type="EMBL" id="LAZR01018152">
    <property type="protein sequence ID" value="KKL97513.1"/>
    <property type="molecule type" value="Genomic_DNA"/>
</dbReference>
<organism evidence="2">
    <name type="scientific">marine sediment metagenome</name>
    <dbReference type="NCBI Taxonomy" id="412755"/>
    <lineage>
        <taxon>unclassified sequences</taxon>
        <taxon>metagenomes</taxon>
        <taxon>ecological metagenomes</taxon>
    </lineage>
</organism>